<proteinExistence type="inferred from homology"/>
<feature type="transmembrane region" description="Helical" evidence="7">
    <location>
        <begin position="38"/>
        <end position="58"/>
    </location>
</feature>
<dbReference type="InterPro" id="IPR043429">
    <property type="entry name" value="ArtM/GltK/GlnP/TcyL/YhdX-like"/>
</dbReference>
<reference evidence="9" key="2">
    <citation type="submission" date="2022-10" db="EMBL/GenBank/DDBJ databases">
        <authorList>
            <person name="Trinh H.N."/>
        </authorList>
    </citation>
    <scope>NUCLEOTIDE SEQUENCE</scope>
    <source>
        <strain evidence="9">RN2-1</strain>
    </source>
</reference>
<keyword evidence="6 7" id="KW-0472">Membrane</keyword>
<feature type="transmembrane region" description="Helical" evidence="7">
    <location>
        <begin position="166"/>
        <end position="183"/>
    </location>
</feature>
<protein>
    <submittedName>
        <fullName evidence="9">ABC transporter permease subunit</fullName>
    </submittedName>
</protein>
<dbReference type="CDD" id="cd06261">
    <property type="entry name" value="TM_PBP2"/>
    <property type="match status" value="1"/>
</dbReference>
<evidence type="ECO:0000259" key="8">
    <source>
        <dbReference type="PROSITE" id="PS50928"/>
    </source>
</evidence>
<evidence type="ECO:0000313" key="10">
    <source>
        <dbReference type="Proteomes" id="UP001165679"/>
    </source>
</evidence>
<name>A0AA41YT75_9PROT</name>
<dbReference type="Gene3D" id="1.10.3720.10">
    <property type="entry name" value="MetI-like"/>
    <property type="match status" value="1"/>
</dbReference>
<dbReference type="InterPro" id="IPR000515">
    <property type="entry name" value="MetI-like"/>
</dbReference>
<evidence type="ECO:0000256" key="3">
    <source>
        <dbReference type="ARBA" id="ARBA00022692"/>
    </source>
</evidence>
<dbReference type="GO" id="GO:0006865">
    <property type="term" value="P:amino acid transport"/>
    <property type="evidence" value="ECO:0007669"/>
    <property type="project" value="UniProtKB-KW"/>
</dbReference>
<sequence length="367" mass="39431">MTTKQKALAWQALAVIAAGAVVLWFAHNVVDNLAQRSITFGFGFLFTRAGFDIPFHLVAWDESFTYGHALYVAGVNTLFAAALIIILASALGLALALMRLSGNPLAVGTARVLIEVIRNTPQLTQIVFFYLAVLQVLPPMRQSIHVGASIFLNVRGLYVPAPSGTGWDWIVAGTIVIVMIAAVSWRRLGVQVPRLIVLPPVLLLGLVLAGFTAQWDPPALKGFNFVGGVRLPPELVALTLGITVYTSAFIAEIVRAAIMGVHRGQAEAARSLGLSAAQTMFVVILPQALRILIPPLTSQYLNIIKSTTLGAAIAYPEILQVYARTVLNQSGRAIEVMTLVLGVFLAINLLASAAMNAWNRHLTLQGR</sequence>
<dbReference type="PANTHER" id="PTHR30614">
    <property type="entry name" value="MEMBRANE COMPONENT OF AMINO ACID ABC TRANSPORTER"/>
    <property type="match status" value="1"/>
</dbReference>
<feature type="domain" description="ABC transmembrane type-1" evidence="8">
    <location>
        <begin position="74"/>
        <end position="351"/>
    </location>
</feature>
<comment type="caution">
    <text evidence="9">The sequence shown here is derived from an EMBL/GenBank/DDBJ whole genome shotgun (WGS) entry which is preliminary data.</text>
</comment>
<organism evidence="9 10">
    <name type="scientific">Limobrevibacterium gyesilva</name>
    <dbReference type="NCBI Taxonomy" id="2991712"/>
    <lineage>
        <taxon>Bacteria</taxon>
        <taxon>Pseudomonadati</taxon>
        <taxon>Pseudomonadota</taxon>
        <taxon>Alphaproteobacteria</taxon>
        <taxon>Acetobacterales</taxon>
        <taxon>Acetobacteraceae</taxon>
        <taxon>Limobrevibacterium</taxon>
    </lineage>
</organism>
<keyword evidence="3 7" id="KW-0812">Transmembrane</keyword>
<reference evidence="9" key="1">
    <citation type="submission" date="2022-09" db="EMBL/GenBank/DDBJ databases">
        <title>Rhodovastum sp. nov. RN2-1 isolated from soil in Seongnam, South Korea.</title>
        <authorList>
            <person name="Le N.T."/>
        </authorList>
    </citation>
    <scope>NUCLEOTIDE SEQUENCE</scope>
    <source>
        <strain evidence="9">RN2-1</strain>
    </source>
</reference>
<keyword evidence="7" id="KW-0813">Transport</keyword>
<dbReference type="GO" id="GO:0055085">
    <property type="term" value="P:transmembrane transport"/>
    <property type="evidence" value="ECO:0007669"/>
    <property type="project" value="InterPro"/>
</dbReference>
<dbReference type="RefSeq" id="WP_264714872.1">
    <property type="nucleotide sequence ID" value="NZ_JAPDNT010000015.1"/>
</dbReference>
<feature type="transmembrane region" description="Helical" evidence="7">
    <location>
        <begin position="272"/>
        <end position="293"/>
    </location>
</feature>
<gene>
    <name evidence="9" type="ORF">OL599_16210</name>
</gene>
<feature type="transmembrane region" description="Helical" evidence="7">
    <location>
        <begin position="7"/>
        <end position="26"/>
    </location>
</feature>
<evidence type="ECO:0000256" key="4">
    <source>
        <dbReference type="ARBA" id="ARBA00022970"/>
    </source>
</evidence>
<keyword evidence="10" id="KW-1185">Reference proteome</keyword>
<feature type="transmembrane region" description="Helical" evidence="7">
    <location>
        <begin position="336"/>
        <end position="358"/>
    </location>
</feature>
<evidence type="ECO:0000256" key="7">
    <source>
        <dbReference type="RuleBase" id="RU363032"/>
    </source>
</evidence>
<evidence type="ECO:0000313" key="9">
    <source>
        <dbReference type="EMBL" id="MCW3476123.1"/>
    </source>
</evidence>
<keyword evidence="4" id="KW-0029">Amino-acid transport</keyword>
<feature type="transmembrane region" description="Helical" evidence="7">
    <location>
        <begin position="70"/>
        <end position="97"/>
    </location>
</feature>
<accession>A0AA41YT75</accession>
<dbReference type="InterPro" id="IPR035906">
    <property type="entry name" value="MetI-like_sf"/>
</dbReference>
<dbReference type="PROSITE" id="PS50928">
    <property type="entry name" value="ABC_TM1"/>
    <property type="match status" value="1"/>
</dbReference>
<comment type="similarity">
    <text evidence="2">Belongs to the binding-protein-dependent transport system permease family. HisMQ subfamily.</text>
</comment>
<comment type="subcellular location">
    <subcellularLocation>
        <location evidence="1 7">Cell membrane</location>
        <topology evidence="1 7">Multi-pass membrane protein</topology>
    </subcellularLocation>
</comment>
<keyword evidence="5 7" id="KW-1133">Transmembrane helix</keyword>
<evidence type="ECO:0000256" key="1">
    <source>
        <dbReference type="ARBA" id="ARBA00004651"/>
    </source>
</evidence>
<evidence type="ECO:0000256" key="6">
    <source>
        <dbReference type="ARBA" id="ARBA00023136"/>
    </source>
</evidence>
<feature type="transmembrane region" description="Helical" evidence="7">
    <location>
        <begin position="235"/>
        <end position="260"/>
    </location>
</feature>
<dbReference type="Pfam" id="PF00528">
    <property type="entry name" value="BPD_transp_1"/>
    <property type="match status" value="1"/>
</dbReference>
<dbReference type="GO" id="GO:0005886">
    <property type="term" value="C:plasma membrane"/>
    <property type="evidence" value="ECO:0007669"/>
    <property type="project" value="UniProtKB-SubCell"/>
</dbReference>
<feature type="transmembrane region" description="Helical" evidence="7">
    <location>
        <begin position="195"/>
        <end position="215"/>
    </location>
</feature>
<evidence type="ECO:0000256" key="2">
    <source>
        <dbReference type="ARBA" id="ARBA00010072"/>
    </source>
</evidence>
<dbReference type="EMBL" id="JAPDNT010000015">
    <property type="protein sequence ID" value="MCW3476123.1"/>
    <property type="molecule type" value="Genomic_DNA"/>
</dbReference>
<dbReference type="SUPFAM" id="SSF161098">
    <property type="entry name" value="MetI-like"/>
    <property type="match status" value="1"/>
</dbReference>
<dbReference type="Proteomes" id="UP001165679">
    <property type="component" value="Unassembled WGS sequence"/>
</dbReference>
<dbReference type="AlphaFoldDB" id="A0AA41YT75"/>
<evidence type="ECO:0000256" key="5">
    <source>
        <dbReference type="ARBA" id="ARBA00022989"/>
    </source>
</evidence>
<dbReference type="PANTHER" id="PTHR30614:SF37">
    <property type="entry name" value="AMINO-ACID ABC TRANSPORTER PERMEASE PROTEIN YHDX-RELATED"/>
    <property type="match status" value="1"/>
</dbReference>